<accession>A0A9N8VKP3</accession>
<organism evidence="1 2">
    <name type="scientific">Racocetra fulgida</name>
    <dbReference type="NCBI Taxonomy" id="60492"/>
    <lineage>
        <taxon>Eukaryota</taxon>
        <taxon>Fungi</taxon>
        <taxon>Fungi incertae sedis</taxon>
        <taxon>Mucoromycota</taxon>
        <taxon>Glomeromycotina</taxon>
        <taxon>Glomeromycetes</taxon>
        <taxon>Diversisporales</taxon>
        <taxon>Gigasporaceae</taxon>
        <taxon>Racocetra</taxon>
    </lineage>
</organism>
<reference evidence="1" key="1">
    <citation type="submission" date="2021-06" db="EMBL/GenBank/DDBJ databases">
        <authorList>
            <person name="Kallberg Y."/>
            <person name="Tangrot J."/>
            <person name="Rosling A."/>
        </authorList>
    </citation>
    <scope>NUCLEOTIDE SEQUENCE</scope>
    <source>
        <strain evidence="1">IN212</strain>
    </source>
</reference>
<keyword evidence="2" id="KW-1185">Reference proteome</keyword>
<name>A0A9N8VKP3_9GLOM</name>
<gene>
    <name evidence="1" type="ORF">RFULGI_LOCUS317</name>
</gene>
<dbReference type="EMBL" id="CAJVPZ010000101">
    <property type="protein sequence ID" value="CAG8452867.1"/>
    <property type="molecule type" value="Genomic_DNA"/>
</dbReference>
<proteinExistence type="predicted"/>
<feature type="non-terminal residue" evidence="1">
    <location>
        <position position="1"/>
    </location>
</feature>
<evidence type="ECO:0000313" key="1">
    <source>
        <dbReference type="EMBL" id="CAG8452867.1"/>
    </source>
</evidence>
<comment type="caution">
    <text evidence="1">The sequence shown here is derived from an EMBL/GenBank/DDBJ whole genome shotgun (WGS) entry which is preliminary data.</text>
</comment>
<evidence type="ECO:0000313" key="2">
    <source>
        <dbReference type="Proteomes" id="UP000789396"/>
    </source>
</evidence>
<sequence length="73" mass="8791">SQEESSKKKLSINELNYNSDLYSDDSDYTQSNNIEENNFNYNKNFKLDIANEIKDKEFKRTNKNNYLYSEFSR</sequence>
<dbReference type="AlphaFoldDB" id="A0A9N8VKP3"/>
<protein>
    <submittedName>
        <fullName evidence="1">15117_t:CDS:1</fullName>
    </submittedName>
</protein>
<dbReference type="Proteomes" id="UP000789396">
    <property type="component" value="Unassembled WGS sequence"/>
</dbReference>